<dbReference type="SUPFAM" id="SSF56112">
    <property type="entry name" value="Protein kinase-like (PK-like)"/>
    <property type="match status" value="1"/>
</dbReference>
<proteinExistence type="predicted"/>
<feature type="domain" description="Aminoglycoside phosphotransferase" evidence="1">
    <location>
        <begin position="48"/>
        <end position="236"/>
    </location>
</feature>
<gene>
    <name evidence="2" type="ORF">IFM12276_15760</name>
</gene>
<dbReference type="Proteomes" id="UP001317870">
    <property type="component" value="Chromosome"/>
</dbReference>
<organism evidence="2 3">
    <name type="scientific">Nocardia sputorum</name>
    <dbReference type="NCBI Taxonomy" id="2984338"/>
    <lineage>
        <taxon>Bacteria</taxon>
        <taxon>Bacillati</taxon>
        <taxon>Actinomycetota</taxon>
        <taxon>Actinomycetes</taxon>
        <taxon>Mycobacteriales</taxon>
        <taxon>Nocardiaceae</taxon>
        <taxon>Nocardia</taxon>
    </lineage>
</organism>
<evidence type="ECO:0000313" key="2">
    <source>
        <dbReference type="EMBL" id="BDT98547.1"/>
    </source>
</evidence>
<accession>A0ABN6U043</accession>
<sequence>MVDYLSTASRTEWAAVPLPVRAEVARLLGDDICAAVDQRGGFSHGVAVRLRTSGDGAAFVKAIEVGDGLASVYRQEARIASRLPATAPAPKCRFTSEIAGWFVAAFEDVEGMFPRLDEPGELQDCLDLATRLATELTPSPLVDVPTVAEAYGTELIGWRTFVTEGPPVDLDQWSVRHLTELAELEATWLTAAAGNTLLHTDLRPDNMLRRADGAVLAVDWAWACRGAAWIDLVALAPSIAAAGVDPDPIVAAHPVTRDIDSAAIDAFVCALAGYWAAACRRPGPPRSPYLRDHQSAFARLSRDWLACRTGWQ</sequence>
<dbReference type="EMBL" id="AP026978">
    <property type="protein sequence ID" value="BDT98547.1"/>
    <property type="molecule type" value="Genomic_DNA"/>
</dbReference>
<protein>
    <recommendedName>
        <fullName evidence="1">Aminoglycoside phosphotransferase domain-containing protein</fullName>
    </recommendedName>
</protein>
<evidence type="ECO:0000259" key="1">
    <source>
        <dbReference type="Pfam" id="PF01636"/>
    </source>
</evidence>
<dbReference type="Pfam" id="PF01636">
    <property type="entry name" value="APH"/>
    <property type="match status" value="1"/>
</dbReference>
<keyword evidence="3" id="KW-1185">Reference proteome</keyword>
<dbReference type="Gene3D" id="3.90.1200.10">
    <property type="match status" value="1"/>
</dbReference>
<dbReference type="RefSeq" id="WP_281878586.1">
    <property type="nucleotide sequence ID" value="NZ_AP026978.1"/>
</dbReference>
<name>A0ABN6U043_9NOCA</name>
<evidence type="ECO:0000313" key="3">
    <source>
        <dbReference type="Proteomes" id="UP001317870"/>
    </source>
</evidence>
<dbReference type="InterPro" id="IPR011009">
    <property type="entry name" value="Kinase-like_dom_sf"/>
</dbReference>
<dbReference type="InterPro" id="IPR002575">
    <property type="entry name" value="Aminoglycoside_PTrfase"/>
</dbReference>
<reference evidence="2 3" key="1">
    <citation type="submission" date="2022-11" db="EMBL/GenBank/DDBJ databases">
        <title>Genome Sequencing of Nocardia sp. ON39_IFM12276 and assembly.</title>
        <authorList>
            <person name="Shimojima M."/>
            <person name="Toyokawa M."/>
            <person name="Uesaka K."/>
        </authorList>
    </citation>
    <scope>NUCLEOTIDE SEQUENCE [LARGE SCALE GENOMIC DNA]</scope>
    <source>
        <strain evidence="2 3">IFM 12276</strain>
    </source>
</reference>